<keyword evidence="2" id="KW-0808">Transferase</keyword>
<evidence type="ECO:0000256" key="1">
    <source>
        <dbReference type="SAM" id="MobiDB-lite"/>
    </source>
</evidence>
<accession>A0A392TCK0</accession>
<name>A0A392TCK0_9FABA</name>
<evidence type="ECO:0000313" key="2">
    <source>
        <dbReference type="EMBL" id="MCI58839.1"/>
    </source>
</evidence>
<sequence>MGEDKDDASDEVLDTIRSRSRKKIKDSDDAALSKPVRKRKELVIDTDGKFVRAGKESREGEKNSDKGKSLHSNEKKE</sequence>
<dbReference type="Proteomes" id="UP000265520">
    <property type="component" value="Unassembled WGS sequence"/>
</dbReference>
<reference evidence="2 3" key="1">
    <citation type="journal article" date="2018" name="Front. Plant Sci.">
        <title>Red Clover (Trifolium pratense) and Zigzag Clover (T. medium) - A Picture of Genomic Similarities and Differences.</title>
        <authorList>
            <person name="Dluhosova J."/>
            <person name="Istvanek J."/>
            <person name="Nedelnik J."/>
            <person name="Repkova J."/>
        </authorList>
    </citation>
    <scope>NUCLEOTIDE SEQUENCE [LARGE SCALE GENOMIC DNA]</scope>
    <source>
        <strain evidence="3">cv. 10/8</strain>
        <tissue evidence="2">Leaf</tissue>
    </source>
</reference>
<keyword evidence="3" id="KW-1185">Reference proteome</keyword>
<feature type="compositionally biased region" description="Acidic residues" evidence="1">
    <location>
        <begin position="1"/>
        <end position="13"/>
    </location>
</feature>
<dbReference type="EMBL" id="LXQA010552600">
    <property type="protein sequence ID" value="MCI58839.1"/>
    <property type="molecule type" value="Genomic_DNA"/>
</dbReference>
<organism evidence="2 3">
    <name type="scientific">Trifolium medium</name>
    <dbReference type="NCBI Taxonomy" id="97028"/>
    <lineage>
        <taxon>Eukaryota</taxon>
        <taxon>Viridiplantae</taxon>
        <taxon>Streptophyta</taxon>
        <taxon>Embryophyta</taxon>
        <taxon>Tracheophyta</taxon>
        <taxon>Spermatophyta</taxon>
        <taxon>Magnoliopsida</taxon>
        <taxon>eudicotyledons</taxon>
        <taxon>Gunneridae</taxon>
        <taxon>Pentapetalae</taxon>
        <taxon>rosids</taxon>
        <taxon>fabids</taxon>
        <taxon>Fabales</taxon>
        <taxon>Fabaceae</taxon>
        <taxon>Papilionoideae</taxon>
        <taxon>50 kb inversion clade</taxon>
        <taxon>NPAAA clade</taxon>
        <taxon>Hologalegina</taxon>
        <taxon>IRL clade</taxon>
        <taxon>Trifolieae</taxon>
        <taxon>Trifolium</taxon>
    </lineage>
</organism>
<comment type="caution">
    <text evidence="2">The sequence shown here is derived from an EMBL/GenBank/DDBJ whole genome shotgun (WGS) entry which is preliminary data.</text>
</comment>
<proteinExistence type="predicted"/>
<evidence type="ECO:0000313" key="3">
    <source>
        <dbReference type="Proteomes" id="UP000265520"/>
    </source>
</evidence>
<feature type="non-terminal residue" evidence="2">
    <location>
        <position position="77"/>
    </location>
</feature>
<dbReference type="AlphaFoldDB" id="A0A392TCK0"/>
<keyword evidence="2" id="KW-0418">Kinase</keyword>
<feature type="region of interest" description="Disordered" evidence="1">
    <location>
        <begin position="1"/>
        <end position="77"/>
    </location>
</feature>
<feature type="compositionally biased region" description="Basic and acidic residues" evidence="1">
    <location>
        <begin position="41"/>
        <end position="77"/>
    </location>
</feature>
<keyword evidence="2" id="KW-0723">Serine/threonine-protein kinase</keyword>
<protein>
    <submittedName>
        <fullName evidence="2">Serine/threonine protein kinase ATM</fullName>
    </submittedName>
</protein>
<dbReference type="GO" id="GO:0004674">
    <property type="term" value="F:protein serine/threonine kinase activity"/>
    <property type="evidence" value="ECO:0007669"/>
    <property type="project" value="UniProtKB-KW"/>
</dbReference>